<keyword evidence="1" id="KW-0472">Membrane</keyword>
<comment type="caution">
    <text evidence="3">The sequence shown here is derived from an EMBL/GenBank/DDBJ whole genome shotgun (WGS) entry which is preliminary data.</text>
</comment>
<organism evidence="3 4">
    <name type="scientific">Sphingomonas naasensis</name>
    <dbReference type="NCBI Taxonomy" id="1344951"/>
    <lineage>
        <taxon>Bacteria</taxon>
        <taxon>Pseudomonadati</taxon>
        <taxon>Pseudomonadota</taxon>
        <taxon>Alphaproteobacteria</taxon>
        <taxon>Sphingomonadales</taxon>
        <taxon>Sphingomonadaceae</taxon>
        <taxon>Sphingomonas</taxon>
    </lineage>
</organism>
<feature type="signal peptide" evidence="2">
    <location>
        <begin position="1"/>
        <end position="24"/>
    </location>
</feature>
<gene>
    <name evidence="3" type="ORF">E5A74_16615</name>
</gene>
<feature type="transmembrane region" description="Helical" evidence="1">
    <location>
        <begin position="48"/>
        <end position="68"/>
    </location>
</feature>
<dbReference type="AlphaFoldDB" id="A0A4S1W8B3"/>
<proteinExistence type="predicted"/>
<keyword evidence="1" id="KW-0812">Transmembrane</keyword>
<name>A0A4S1W8B3_9SPHN</name>
<dbReference type="Proteomes" id="UP000309848">
    <property type="component" value="Unassembled WGS sequence"/>
</dbReference>
<protein>
    <submittedName>
        <fullName evidence="3">Uncharacterized protein</fullName>
    </submittedName>
</protein>
<reference evidence="3 4" key="1">
    <citation type="submission" date="2019-04" db="EMBL/GenBank/DDBJ databases">
        <title>Sphingomonas psychrotolerans sp. nov., isolated from soil in the Tianshan Mountains, Xinjiang, China.</title>
        <authorList>
            <person name="Luo Y."/>
            <person name="Sheng H."/>
        </authorList>
    </citation>
    <scope>NUCLEOTIDE SEQUENCE [LARGE SCALE GENOMIC DNA]</scope>
    <source>
        <strain evidence="3 4">KIS18-15</strain>
    </source>
</reference>
<evidence type="ECO:0000313" key="4">
    <source>
        <dbReference type="Proteomes" id="UP000309848"/>
    </source>
</evidence>
<dbReference type="EMBL" id="SRXU01000008">
    <property type="protein sequence ID" value="TGX39144.1"/>
    <property type="molecule type" value="Genomic_DNA"/>
</dbReference>
<keyword evidence="4" id="KW-1185">Reference proteome</keyword>
<evidence type="ECO:0000256" key="1">
    <source>
        <dbReference type="SAM" id="Phobius"/>
    </source>
</evidence>
<evidence type="ECO:0000313" key="3">
    <source>
        <dbReference type="EMBL" id="TGX39144.1"/>
    </source>
</evidence>
<keyword evidence="2" id="KW-0732">Signal</keyword>
<keyword evidence="1" id="KW-1133">Transmembrane helix</keyword>
<feature type="chain" id="PRO_5020584891" evidence="2">
    <location>
        <begin position="25"/>
        <end position="78"/>
    </location>
</feature>
<sequence length="78" mass="7451">MARILGQAATALAALSLAATPALAAQGAASQLSLRSSTEAENASELGGAPIIAIIGLVAIVAGGIIIATEGNDDPDSP</sequence>
<dbReference type="RefSeq" id="WP_135986761.1">
    <property type="nucleotide sequence ID" value="NZ_JAASQM010000001.1"/>
</dbReference>
<evidence type="ECO:0000256" key="2">
    <source>
        <dbReference type="SAM" id="SignalP"/>
    </source>
</evidence>
<accession>A0A4S1W8B3</accession>